<gene>
    <name evidence="4" type="ORF">SAMN05720469_10842</name>
</gene>
<protein>
    <recommendedName>
        <fullName evidence="6">Short-chain dehydrogenase</fullName>
    </recommendedName>
</protein>
<evidence type="ECO:0008006" key="6">
    <source>
        <dbReference type="Google" id="ProtNLM"/>
    </source>
</evidence>
<dbReference type="InterPro" id="IPR036291">
    <property type="entry name" value="NAD(P)-bd_dom_sf"/>
</dbReference>
<keyword evidence="5" id="KW-1185">Reference proteome</keyword>
<dbReference type="SUPFAM" id="SSF51735">
    <property type="entry name" value="NAD(P)-binding Rossmann-fold domains"/>
    <property type="match status" value="1"/>
</dbReference>
<organism evidence="4 5">
    <name type="scientific">Fibrobacter intestinalis</name>
    <dbReference type="NCBI Taxonomy" id="28122"/>
    <lineage>
        <taxon>Bacteria</taxon>
        <taxon>Pseudomonadati</taxon>
        <taxon>Fibrobacterota</taxon>
        <taxon>Fibrobacteria</taxon>
        <taxon>Fibrobacterales</taxon>
        <taxon>Fibrobacteraceae</taxon>
        <taxon>Fibrobacter</taxon>
    </lineage>
</organism>
<dbReference type="Gene3D" id="3.40.50.720">
    <property type="entry name" value="NAD(P)-binding Rossmann-like Domain"/>
    <property type="match status" value="1"/>
</dbReference>
<reference evidence="5" key="1">
    <citation type="submission" date="2016-11" db="EMBL/GenBank/DDBJ databases">
        <authorList>
            <person name="Varghese N."/>
            <person name="Submissions S."/>
        </authorList>
    </citation>
    <scope>NUCLEOTIDE SEQUENCE [LARGE SCALE GENOMIC DNA]</scope>
    <source>
        <strain evidence="5">UWOS</strain>
    </source>
</reference>
<dbReference type="PANTHER" id="PTHR44196:SF2">
    <property type="entry name" value="SHORT-CHAIN DEHYDROGENASE-RELATED"/>
    <property type="match status" value="1"/>
</dbReference>
<name>A0A1M6T1W9_9BACT</name>
<dbReference type="CDD" id="cd05233">
    <property type="entry name" value="SDR_c"/>
    <property type="match status" value="1"/>
</dbReference>
<dbReference type="GO" id="GO:0016491">
    <property type="term" value="F:oxidoreductase activity"/>
    <property type="evidence" value="ECO:0007669"/>
    <property type="project" value="UniProtKB-KW"/>
</dbReference>
<accession>A0A1M6T1W9</accession>
<evidence type="ECO:0000256" key="1">
    <source>
        <dbReference type="ARBA" id="ARBA00006484"/>
    </source>
</evidence>
<dbReference type="PIRSF" id="PIRSF000126">
    <property type="entry name" value="11-beta-HSD1"/>
    <property type="match status" value="1"/>
</dbReference>
<dbReference type="Pfam" id="PF00106">
    <property type="entry name" value="adh_short"/>
    <property type="match status" value="1"/>
</dbReference>
<dbReference type="RefSeq" id="WP_073303372.1">
    <property type="nucleotide sequence ID" value="NZ_FRAW01000008.1"/>
</dbReference>
<evidence type="ECO:0000313" key="5">
    <source>
        <dbReference type="Proteomes" id="UP000184275"/>
    </source>
</evidence>
<dbReference type="GO" id="GO:0016020">
    <property type="term" value="C:membrane"/>
    <property type="evidence" value="ECO:0007669"/>
    <property type="project" value="TreeGrafter"/>
</dbReference>
<dbReference type="EMBL" id="FRAW01000008">
    <property type="protein sequence ID" value="SHK50896.1"/>
    <property type="molecule type" value="Genomic_DNA"/>
</dbReference>
<keyword evidence="2" id="KW-0560">Oxidoreductase</keyword>
<dbReference type="Proteomes" id="UP000184275">
    <property type="component" value="Unassembled WGS sequence"/>
</dbReference>
<dbReference type="InterPro" id="IPR002347">
    <property type="entry name" value="SDR_fam"/>
</dbReference>
<dbReference type="AlphaFoldDB" id="A0A1M6T1W9"/>
<dbReference type="PRINTS" id="PR00081">
    <property type="entry name" value="GDHRDH"/>
</dbReference>
<comment type="similarity">
    <text evidence="1 3">Belongs to the short-chain dehydrogenases/reductases (SDR) family.</text>
</comment>
<sequence length="263" mass="28427">MKRYKALLVTGASSGIGKEIAYGLAPQAEQVVLVARRSDKLEALAQDISLRFGTKAFALAADLSVSGNAQTVFEKFIELVGCPPDILVNDAGAGFCGEAAELSVEAEAQMLRLNMESLMVLCKLALKTMYARRKGVILNVASMGGFQPGPYMAAYFASKAFVLSYSEALAEESRLHGVRVLTLCPGSVDTNFHALAGSKRGFLRYFFSSTPQQVAWEAVRAILSGFPNVVVPGYSNKAILLAERFLPRRLVTILSGKLLKPRR</sequence>
<dbReference type="PRINTS" id="PR00080">
    <property type="entry name" value="SDRFAMILY"/>
</dbReference>
<evidence type="ECO:0000256" key="3">
    <source>
        <dbReference type="RuleBase" id="RU000363"/>
    </source>
</evidence>
<dbReference type="PANTHER" id="PTHR44196">
    <property type="entry name" value="DEHYDROGENASE/REDUCTASE SDR FAMILY MEMBER 7B"/>
    <property type="match status" value="1"/>
</dbReference>
<evidence type="ECO:0000256" key="2">
    <source>
        <dbReference type="ARBA" id="ARBA00023002"/>
    </source>
</evidence>
<evidence type="ECO:0000313" key="4">
    <source>
        <dbReference type="EMBL" id="SHK50896.1"/>
    </source>
</evidence>
<proteinExistence type="inferred from homology"/>